<evidence type="ECO:0000313" key="1">
    <source>
        <dbReference type="Proteomes" id="UP000095281"/>
    </source>
</evidence>
<proteinExistence type="predicted"/>
<name>A0A1I8B602_MELHA</name>
<dbReference type="AlphaFoldDB" id="A0A1I8B602"/>
<dbReference type="Proteomes" id="UP000095281">
    <property type="component" value="Unplaced"/>
</dbReference>
<reference evidence="2" key="1">
    <citation type="submission" date="2016-11" db="UniProtKB">
        <authorList>
            <consortium name="WormBaseParasite"/>
        </authorList>
    </citation>
    <scope>IDENTIFICATION</scope>
</reference>
<sequence length="87" mass="10577">MSLWVLLVYIVNSLNYLPEENKIYLNLEYKSILIFYEQLFKVNIKESTFLREAITNSTKYMYKIFKNELNELFDGGCYEVYKEKCFE</sequence>
<protein>
    <submittedName>
        <fullName evidence="2">Uncharacterized protein</fullName>
    </submittedName>
</protein>
<dbReference type="WBParaSite" id="MhA1_Contig1446.frz3.gene6">
    <property type="protein sequence ID" value="MhA1_Contig1446.frz3.gene6"/>
    <property type="gene ID" value="MhA1_Contig1446.frz3.gene6"/>
</dbReference>
<keyword evidence="1" id="KW-1185">Reference proteome</keyword>
<evidence type="ECO:0000313" key="2">
    <source>
        <dbReference type="WBParaSite" id="MhA1_Contig1446.frz3.gene6"/>
    </source>
</evidence>
<organism evidence="1 2">
    <name type="scientific">Meloidogyne hapla</name>
    <name type="common">Root-knot nematode worm</name>
    <dbReference type="NCBI Taxonomy" id="6305"/>
    <lineage>
        <taxon>Eukaryota</taxon>
        <taxon>Metazoa</taxon>
        <taxon>Ecdysozoa</taxon>
        <taxon>Nematoda</taxon>
        <taxon>Chromadorea</taxon>
        <taxon>Rhabditida</taxon>
        <taxon>Tylenchina</taxon>
        <taxon>Tylenchomorpha</taxon>
        <taxon>Tylenchoidea</taxon>
        <taxon>Meloidogynidae</taxon>
        <taxon>Meloidogyninae</taxon>
        <taxon>Meloidogyne</taxon>
    </lineage>
</organism>
<accession>A0A1I8B602</accession>